<dbReference type="OrthoDB" id="7055135at2"/>
<dbReference type="EMBL" id="FWXF01000016">
    <property type="protein sequence ID" value="SMC26258.1"/>
    <property type="molecule type" value="Genomic_DNA"/>
</dbReference>
<feature type="transmembrane region" description="Helical" evidence="2">
    <location>
        <begin position="152"/>
        <end position="171"/>
    </location>
</feature>
<evidence type="ECO:0000256" key="2">
    <source>
        <dbReference type="SAM" id="Phobius"/>
    </source>
</evidence>
<dbReference type="AlphaFoldDB" id="A0A1W1XRW9"/>
<gene>
    <name evidence="3" type="ORF">SAMN02746041_02585</name>
</gene>
<feature type="transmembrane region" description="Helical" evidence="2">
    <location>
        <begin position="272"/>
        <end position="294"/>
    </location>
</feature>
<name>A0A1W1XRW9_9BACT</name>
<feature type="transmembrane region" description="Helical" evidence="2">
    <location>
        <begin position="118"/>
        <end position="140"/>
    </location>
</feature>
<keyword evidence="2" id="KW-1133">Transmembrane helix</keyword>
<evidence type="ECO:0000313" key="4">
    <source>
        <dbReference type="Proteomes" id="UP000192783"/>
    </source>
</evidence>
<keyword evidence="2" id="KW-0472">Membrane</keyword>
<dbReference type="STRING" id="1121390.SAMN02746041_02585"/>
<feature type="transmembrane region" description="Helical" evidence="2">
    <location>
        <begin position="191"/>
        <end position="211"/>
    </location>
</feature>
<keyword evidence="2" id="KW-0812">Transmembrane</keyword>
<evidence type="ECO:0000256" key="1">
    <source>
        <dbReference type="SAM" id="MobiDB-lite"/>
    </source>
</evidence>
<feature type="transmembrane region" description="Helical" evidence="2">
    <location>
        <begin position="218"/>
        <end position="236"/>
    </location>
</feature>
<proteinExistence type="predicted"/>
<keyword evidence="4" id="KW-1185">Reference proteome</keyword>
<feature type="transmembrane region" description="Helical" evidence="2">
    <location>
        <begin position="74"/>
        <end position="98"/>
    </location>
</feature>
<protein>
    <submittedName>
        <fullName evidence="3">Uncharacterized protein</fullName>
    </submittedName>
</protein>
<accession>A0A1W1XRW9</accession>
<feature type="region of interest" description="Disordered" evidence="1">
    <location>
        <begin position="299"/>
        <end position="318"/>
    </location>
</feature>
<dbReference type="Proteomes" id="UP000192783">
    <property type="component" value="Unassembled WGS sequence"/>
</dbReference>
<evidence type="ECO:0000313" key="3">
    <source>
        <dbReference type="EMBL" id="SMC26258.1"/>
    </source>
</evidence>
<sequence>MRRFIPWFAGVVVICSLAVWVGQRHPGVPYNVREALGHTDWLRGGFFWAIVLYTALGSPMAVARLLVSVDGVPVGSFLSFTTIQSVFLAVLLVSGAPVESIHDLVGSPTLGWPHCVELACRLVGLVAAPFAILNSAALLALGGSNRVLHWDILGAIALALTAWYGVVVLGANTDNITELLPNQGHSMRLGALALWFFLMGIGSSFPAALAGSGRWARFFFFLVIVAAAVPAAWWLLQWGTESRVFKYGRTFSAFQFLLSSGRERLVEGRMLFLRYALVHLGAAILGMICQFSVLAPGCERPSHRADATNQGRVRKMPD</sequence>
<organism evidence="3 4">
    <name type="scientific">Desulfacinum hydrothermale DSM 13146</name>
    <dbReference type="NCBI Taxonomy" id="1121390"/>
    <lineage>
        <taxon>Bacteria</taxon>
        <taxon>Pseudomonadati</taxon>
        <taxon>Thermodesulfobacteriota</taxon>
        <taxon>Syntrophobacteria</taxon>
        <taxon>Syntrophobacterales</taxon>
        <taxon>Syntrophobacteraceae</taxon>
        <taxon>Desulfacinum</taxon>
    </lineage>
</organism>
<feature type="transmembrane region" description="Helical" evidence="2">
    <location>
        <begin position="48"/>
        <end position="67"/>
    </location>
</feature>
<reference evidence="3 4" key="1">
    <citation type="submission" date="2017-04" db="EMBL/GenBank/DDBJ databases">
        <authorList>
            <person name="Afonso C.L."/>
            <person name="Miller P.J."/>
            <person name="Scott M.A."/>
            <person name="Spackman E."/>
            <person name="Goraichik I."/>
            <person name="Dimitrov K.M."/>
            <person name="Suarez D.L."/>
            <person name="Swayne D.E."/>
        </authorList>
    </citation>
    <scope>NUCLEOTIDE SEQUENCE [LARGE SCALE GENOMIC DNA]</scope>
    <source>
        <strain evidence="3 4">DSM 13146</strain>
    </source>
</reference>
<dbReference type="RefSeq" id="WP_084058485.1">
    <property type="nucleotide sequence ID" value="NZ_FWXF01000016.1"/>
</dbReference>